<dbReference type="HOGENOM" id="CLU_1803428_0_0_10"/>
<protein>
    <recommendedName>
        <fullName evidence="4">Lipoprotein</fullName>
    </recommendedName>
</protein>
<accession>H2BU15</accession>
<evidence type="ECO:0000313" key="2">
    <source>
        <dbReference type="EMBL" id="EHQ01611.1"/>
    </source>
</evidence>
<dbReference type="AlphaFoldDB" id="H2BU15"/>
<gene>
    <name evidence="2" type="ORF">Gilli_0924</name>
</gene>
<sequence>MKNTILFGLCIVLISCGRSSEEQQLSEKVDSLKNEIVELKQANDTLSDHLIKKAHVARNYPEYFDSIAQPEKFVLDRLQEAPGLIPKEAVLGGTMRFTTVYFINDELIVAEYEDGHVMGKSIFRYRSNIKGNLEFKPIAQIQD</sequence>
<dbReference type="STRING" id="865937.Gilli_0924"/>
<keyword evidence="1" id="KW-0175">Coiled coil</keyword>
<evidence type="ECO:0000256" key="1">
    <source>
        <dbReference type="SAM" id="Coils"/>
    </source>
</evidence>
<dbReference type="OrthoDB" id="852102at2"/>
<dbReference type="eggNOG" id="ENOG5033BYF">
    <property type="taxonomic scope" value="Bacteria"/>
</dbReference>
<dbReference type="RefSeq" id="WP_006987933.1">
    <property type="nucleotide sequence ID" value="NZ_JH594606.1"/>
</dbReference>
<proteinExistence type="predicted"/>
<keyword evidence="3" id="KW-1185">Reference proteome</keyword>
<feature type="coiled-coil region" evidence="1">
    <location>
        <begin position="22"/>
        <end position="49"/>
    </location>
</feature>
<organism evidence="2 3">
    <name type="scientific">Gillisia limnaea (strain DSM 15749 / LMG 21470 / R-8282)</name>
    <dbReference type="NCBI Taxonomy" id="865937"/>
    <lineage>
        <taxon>Bacteria</taxon>
        <taxon>Pseudomonadati</taxon>
        <taxon>Bacteroidota</taxon>
        <taxon>Flavobacteriia</taxon>
        <taxon>Flavobacteriales</taxon>
        <taxon>Flavobacteriaceae</taxon>
        <taxon>Gillisia</taxon>
    </lineage>
</organism>
<dbReference type="EMBL" id="JH594606">
    <property type="protein sequence ID" value="EHQ01611.1"/>
    <property type="molecule type" value="Genomic_DNA"/>
</dbReference>
<evidence type="ECO:0008006" key="4">
    <source>
        <dbReference type="Google" id="ProtNLM"/>
    </source>
</evidence>
<evidence type="ECO:0000313" key="3">
    <source>
        <dbReference type="Proteomes" id="UP000003844"/>
    </source>
</evidence>
<name>H2BU15_GILLR</name>
<dbReference type="Proteomes" id="UP000003844">
    <property type="component" value="Unassembled WGS sequence"/>
</dbReference>
<reference evidence="3" key="1">
    <citation type="journal article" date="2012" name="Stand. Genomic Sci.">
        <title>Genome sequence of the Antarctic rhodopsins-containing flavobacterium Gillisia limnaea type strain (R-8282(T)).</title>
        <authorList>
            <person name="Riedel T."/>
            <person name="Held B."/>
            <person name="Nolan M."/>
            <person name="Lucas S."/>
            <person name="Lapidus A."/>
            <person name="Tice H."/>
            <person name="Del Rio T.G."/>
            <person name="Cheng J.F."/>
            <person name="Han C."/>
            <person name="Tapia R."/>
            <person name="Goodwin L.A."/>
            <person name="Pitluck S."/>
            <person name="Liolios K."/>
            <person name="Mavromatis K."/>
            <person name="Pagani I."/>
            <person name="Ivanova N."/>
            <person name="Mikhailova N."/>
            <person name="Pati A."/>
            <person name="Chen A."/>
            <person name="Palaniappan K."/>
            <person name="Land M."/>
            <person name="Rohde M."/>
            <person name="Tindall B.J."/>
            <person name="Detter J.C."/>
            <person name="Goker M."/>
            <person name="Bristow J."/>
            <person name="Eisen J.A."/>
            <person name="Markowitz V."/>
            <person name="Hugenholtz P."/>
            <person name="Kyrpides N.C."/>
            <person name="Klenk H.P."/>
            <person name="Woyke T."/>
        </authorList>
    </citation>
    <scope>NUCLEOTIDE SEQUENCE [LARGE SCALE GENOMIC DNA]</scope>
    <source>
        <strain evidence="3">DSM 15749 / LMG 21470 / R-8282</strain>
    </source>
</reference>
<dbReference type="PROSITE" id="PS51257">
    <property type="entry name" value="PROKAR_LIPOPROTEIN"/>
    <property type="match status" value="1"/>
</dbReference>